<gene>
    <name evidence="1" type="ORF">OFUS_LOCUS9478</name>
</gene>
<keyword evidence="2" id="KW-1185">Reference proteome</keyword>
<accession>A0A8S4NSS3</accession>
<evidence type="ECO:0000313" key="1">
    <source>
        <dbReference type="EMBL" id="CAH1783111.1"/>
    </source>
</evidence>
<protein>
    <submittedName>
        <fullName evidence="1">Uncharacterized protein</fullName>
    </submittedName>
</protein>
<dbReference type="AlphaFoldDB" id="A0A8S4NSS3"/>
<proteinExistence type="predicted"/>
<evidence type="ECO:0000313" key="2">
    <source>
        <dbReference type="Proteomes" id="UP000749559"/>
    </source>
</evidence>
<dbReference type="SUPFAM" id="SSF82895">
    <property type="entry name" value="TSP-1 type 1 repeat"/>
    <property type="match status" value="1"/>
</dbReference>
<dbReference type="PROSITE" id="PS50092">
    <property type="entry name" value="TSP1"/>
    <property type="match status" value="1"/>
</dbReference>
<dbReference type="Gene3D" id="2.20.100.10">
    <property type="entry name" value="Thrombospondin type-1 (TSP1) repeat"/>
    <property type="match status" value="1"/>
</dbReference>
<organism evidence="1 2">
    <name type="scientific">Owenia fusiformis</name>
    <name type="common">Polychaete worm</name>
    <dbReference type="NCBI Taxonomy" id="6347"/>
    <lineage>
        <taxon>Eukaryota</taxon>
        <taxon>Metazoa</taxon>
        <taxon>Spiralia</taxon>
        <taxon>Lophotrochozoa</taxon>
        <taxon>Annelida</taxon>
        <taxon>Polychaeta</taxon>
        <taxon>Sedentaria</taxon>
        <taxon>Canalipalpata</taxon>
        <taxon>Sabellida</taxon>
        <taxon>Oweniida</taxon>
        <taxon>Oweniidae</taxon>
        <taxon>Owenia</taxon>
    </lineage>
</organism>
<dbReference type="InterPro" id="IPR000884">
    <property type="entry name" value="TSP1_rpt"/>
</dbReference>
<reference evidence="1" key="1">
    <citation type="submission" date="2022-03" db="EMBL/GenBank/DDBJ databases">
        <authorList>
            <person name="Martin C."/>
        </authorList>
    </citation>
    <scope>NUCLEOTIDE SEQUENCE</scope>
</reference>
<feature type="non-terminal residue" evidence="1">
    <location>
        <position position="1"/>
    </location>
</feature>
<dbReference type="InterPro" id="IPR036383">
    <property type="entry name" value="TSP1_rpt_sf"/>
</dbReference>
<sequence>LHPDRTYFGEFCENLDGGYCPPISGQCSATCGGGTREISEQCACPSPRGDGAVCKEGLDYKRTIPCNTNPCPIIQCRTATEIKLSCPEGTAIGLLSVVYGYGNALCSGVQRGCGASRAFKNLNSKCRLARGQRECVIPVEDRD</sequence>
<feature type="non-terminal residue" evidence="1">
    <location>
        <position position="143"/>
    </location>
</feature>
<dbReference type="OrthoDB" id="6157232at2759"/>
<name>A0A8S4NSS3_OWEFU</name>
<comment type="caution">
    <text evidence="1">The sequence shown here is derived from an EMBL/GenBank/DDBJ whole genome shotgun (WGS) entry which is preliminary data.</text>
</comment>
<dbReference type="EMBL" id="CAIIXF020000005">
    <property type="protein sequence ID" value="CAH1783111.1"/>
    <property type="molecule type" value="Genomic_DNA"/>
</dbReference>
<dbReference type="Proteomes" id="UP000749559">
    <property type="component" value="Unassembled WGS sequence"/>
</dbReference>